<keyword evidence="1" id="KW-0175">Coiled coil</keyword>
<dbReference type="EMBL" id="JANFML010000026">
    <property type="protein sequence ID" value="MDG4512782.1"/>
    <property type="molecule type" value="Genomic_DNA"/>
</dbReference>
<dbReference type="Proteomes" id="UP001152879">
    <property type="component" value="Unassembled WGS sequence"/>
</dbReference>
<evidence type="ECO:0000313" key="3">
    <source>
        <dbReference type="EMBL" id="MDG4512782.1"/>
    </source>
</evidence>
<sequence>MKATRHNGRAGKHGVYNPKHNDREFDEENSEHIDSERTKFNVYWDCYQGYSLPNDENERAKFTFTEVEKAYYVEKYSDHVDGQNERNRKARHYDRVKTIDGILENNKTCPEETLLQLGNIDGTVSADVLAQISAEYFEEFNKRYGSHVHILNWALHLDEATPHIHERHVFDAVNHYGELCPQQDKALEELGFELPKPNEKKGKYNNRKMVFDEECRKLFISICQKHGLDIDVEPVFGGASYLEKQDFIIMNQQKRIDEKQAVLDGLMMKIEDVNVVVEEAVDLAYEKACEVVTERVKEETVKHDVDVVKDYGELLQKQPKEKLSDSSKSVASKIVNAIVFRLEKASQVFLGNIISALNEPKNKAKAKELIREQARVSIQEKLKEIQKQVKEAEKERNVSVRKKNMEL</sequence>
<proteinExistence type="predicted"/>
<comment type="caution">
    <text evidence="3">The sequence shown here is derived from an EMBL/GenBank/DDBJ whole genome shotgun (WGS) entry which is preliminary data.</text>
</comment>
<feature type="compositionally biased region" description="Basic residues" evidence="2">
    <location>
        <begin position="1"/>
        <end position="12"/>
    </location>
</feature>
<reference evidence="3" key="1">
    <citation type="submission" date="2022-07" db="EMBL/GenBank/DDBJ databases">
        <title>Whole Genome Sequencing of Streptococcus suis.</title>
        <authorList>
            <person name="Dai X."/>
            <person name="Huang J."/>
            <person name="Wang L."/>
        </authorList>
    </citation>
    <scope>NUCLEOTIDE SEQUENCE</scope>
    <source>
        <strain evidence="3">SFB2</strain>
    </source>
</reference>
<evidence type="ECO:0000313" key="4">
    <source>
        <dbReference type="Proteomes" id="UP001152879"/>
    </source>
</evidence>
<dbReference type="Gene3D" id="3.30.930.30">
    <property type="match status" value="1"/>
</dbReference>
<organism evidence="3 4">
    <name type="scientific">Streptococcus suis</name>
    <dbReference type="NCBI Taxonomy" id="1307"/>
    <lineage>
        <taxon>Bacteria</taxon>
        <taxon>Bacillati</taxon>
        <taxon>Bacillota</taxon>
        <taxon>Bacilli</taxon>
        <taxon>Lactobacillales</taxon>
        <taxon>Streptococcaceae</taxon>
        <taxon>Streptococcus</taxon>
    </lineage>
</organism>
<feature type="region of interest" description="Disordered" evidence="2">
    <location>
        <begin position="1"/>
        <end position="32"/>
    </location>
</feature>
<evidence type="ECO:0000256" key="1">
    <source>
        <dbReference type="SAM" id="Coils"/>
    </source>
</evidence>
<accession>A0A9X4RPX3</accession>
<dbReference type="AlphaFoldDB" id="A0A9X4RPX3"/>
<feature type="coiled-coil region" evidence="1">
    <location>
        <begin position="375"/>
        <end position="402"/>
    </location>
</feature>
<protein>
    <submittedName>
        <fullName evidence="3">Plasmid recombination protein</fullName>
    </submittedName>
</protein>
<evidence type="ECO:0000256" key="2">
    <source>
        <dbReference type="SAM" id="MobiDB-lite"/>
    </source>
</evidence>
<gene>
    <name evidence="3" type="ORF">NOL15_08025</name>
</gene>
<name>A0A9X4RPX3_STRSU</name>